<comment type="similarity">
    <text evidence="5">Belongs to the class I-like SAM-binding methyltransferase superfamily. RsmB/NOP family.</text>
</comment>
<dbReference type="OrthoDB" id="9810297at2"/>
<keyword evidence="4 5" id="KW-0694">RNA-binding</keyword>
<dbReference type="EMBL" id="LT629688">
    <property type="protein sequence ID" value="SDE25123.1"/>
    <property type="molecule type" value="Genomic_DNA"/>
</dbReference>
<dbReference type="InterPro" id="IPR049560">
    <property type="entry name" value="MeTrfase_RsmB-F_NOP2_cat"/>
</dbReference>
<evidence type="ECO:0000256" key="5">
    <source>
        <dbReference type="PROSITE-ProRule" id="PRU01023"/>
    </source>
</evidence>
<keyword evidence="9" id="KW-1185">Reference proteome</keyword>
<dbReference type="InterPro" id="IPR023267">
    <property type="entry name" value="RCMT"/>
</dbReference>
<dbReference type="SUPFAM" id="SSF53335">
    <property type="entry name" value="S-adenosyl-L-methionine-dependent methyltransferases"/>
    <property type="match status" value="1"/>
</dbReference>
<dbReference type="SUPFAM" id="SSF48013">
    <property type="entry name" value="NusB-like"/>
    <property type="match status" value="1"/>
</dbReference>
<feature type="binding site" evidence="5">
    <location>
        <position position="316"/>
    </location>
    <ligand>
        <name>S-adenosyl-L-methionine</name>
        <dbReference type="ChEBI" id="CHEBI:59789"/>
    </ligand>
</feature>
<dbReference type="Gene3D" id="3.40.50.150">
    <property type="entry name" value="Vaccinia Virus protein VP39"/>
    <property type="match status" value="1"/>
</dbReference>
<feature type="binding site" evidence="5">
    <location>
        <position position="359"/>
    </location>
    <ligand>
        <name>S-adenosyl-L-methionine</name>
        <dbReference type="ChEBI" id="CHEBI:59789"/>
    </ligand>
</feature>
<accession>A0A1G7BDL9</accession>
<feature type="binding site" evidence="5">
    <location>
        <position position="342"/>
    </location>
    <ligand>
        <name>S-adenosyl-L-methionine</name>
        <dbReference type="ChEBI" id="CHEBI:59789"/>
    </ligand>
</feature>
<dbReference type="AlphaFoldDB" id="A0A1G7BDL9"/>
<dbReference type="InterPro" id="IPR029063">
    <property type="entry name" value="SAM-dependent_MTases_sf"/>
</dbReference>
<dbReference type="Pfam" id="PF01029">
    <property type="entry name" value="NusB"/>
    <property type="match status" value="1"/>
</dbReference>
<evidence type="ECO:0000256" key="4">
    <source>
        <dbReference type="ARBA" id="ARBA00022884"/>
    </source>
</evidence>
<feature type="compositionally biased region" description="Low complexity" evidence="6">
    <location>
        <begin position="1"/>
        <end position="18"/>
    </location>
</feature>
<dbReference type="GO" id="GO:0001510">
    <property type="term" value="P:RNA methylation"/>
    <property type="evidence" value="ECO:0007669"/>
    <property type="project" value="InterPro"/>
</dbReference>
<feature type="region of interest" description="Disordered" evidence="6">
    <location>
        <begin position="1"/>
        <end position="36"/>
    </location>
</feature>
<evidence type="ECO:0000256" key="2">
    <source>
        <dbReference type="ARBA" id="ARBA00022679"/>
    </source>
</evidence>
<dbReference type="InterPro" id="IPR006027">
    <property type="entry name" value="NusB_RsmB_TIM44"/>
</dbReference>
<dbReference type="Gene3D" id="1.10.940.10">
    <property type="entry name" value="NusB-like"/>
    <property type="match status" value="1"/>
</dbReference>
<gene>
    <name evidence="8" type="ORF">SAMN04489747_2921</name>
</gene>
<dbReference type="Pfam" id="PF01189">
    <property type="entry name" value="Methyltr_RsmB-F"/>
    <property type="match status" value="1"/>
</dbReference>
<dbReference type="PANTHER" id="PTHR22807">
    <property type="entry name" value="NOP2 YEAST -RELATED NOL1/NOP2/FMU SUN DOMAIN-CONTAINING"/>
    <property type="match status" value="1"/>
</dbReference>
<keyword evidence="3 5" id="KW-0949">S-adenosyl-L-methionine</keyword>
<protein>
    <submittedName>
        <fullName evidence="8">16S rRNA (Cytosine967-C5)-methyltransferase</fullName>
    </submittedName>
</protein>
<proteinExistence type="inferred from homology"/>
<feature type="active site" description="Nucleophile" evidence="5">
    <location>
        <position position="412"/>
    </location>
</feature>
<dbReference type="CDD" id="cd02440">
    <property type="entry name" value="AdoMet_MTases"/>
    <property type="match status" value="1"/>
</dbReference>
<dbReference type="GO" id="GO:0006355">
    <property type="term" value="P:regulation of DNA-templated transcription"/>
    <property type="evidence" value="ECO:0007669"/>
    <property type="project" value="InterPro"/>
</dbReference>
<dbReference type="PROSITE" id="PS51686">
    <property type="entry name" value="SAM_MT_RSMB_NOP"/>
    <property type="match status" value="1"/>
</dbReference>
<evidence type="ECO:0000313" key="9">
    <source>
        <dbReference type="Proteomes" id="UP000198546"/>
    </source>
</evidence>
<evidence type="ECO:0000259" key="7">
    <source>
        <dbReference type="PROSITE" id="PS51686"/>
    </source>
</evidence>
<dbReference type="Proteomes" id="UP000198546">
    <property type="component" value="Chromosome i"/>
</dbReference>
<keyword evidence="1 5" id="KW-0489">Methyltransferase</keyword>
<evidence type="ECO:0000313" key="8">
    <source>
        <dbReference type="EMBL" id="SDE25123.1"/>
    </source>
</evidence>
<reference evidence="8 9" key="1">
    <citation type="submission" date="2016-10" db="EMBL/GenBank/DDBJ databases">
        <authorList>
            <person name="de Groot N.N."/>
        </authorList>
    </citation>
    <scope>NUCLEOTIDE SEQUENCE [LARGE SCALE GENOMIC DNA]</scope>
    <source>
        <strain evidence="8 9">MON 2.2</strain>
    </source>
</reference>
<evidence type="ECO:0000256" key="6">
    <source>
        <dbReference type="SAM" id="MobiDB-lite"/>
    </source>
</evidence>
<feature type="binding site" evidence="5">
    <location>
        <begin position="291"/>
        <end position="297"/>
    </location>
    <ligand>
        <name>S-adenosyl-L-methionine</name>
        <dbReference type="ChEBI" id="CHEBI:59789"/>
    </ligand>
</feature>
<sequence>MSAPGDAARPRRSSAPRGGSTGRGGPRGGESPRRPTVDAARRVAYDALRAVHADDAYANLVLPEMLSRRHVRGVDAAFATELLHGTCRAEGTYDRIIEAAAGRSLSSLQPAVVDVLRLGTHQLLQMDVPAHAAVATSVELGRAAIGERVSGVLNAVLRKVGAKDWDGWLEQLGTGLAPDERLALTTAHPLWVVHAFTELLGDEAPEALAADNAAPRTSLVSRPGLGTEDELRAAGAEPTGLSPYGWRWTGNPGDLAAVRDGRAGVQDEGSQLVAAALARVDAPAGPWLDLCAGPGGKSALLGALAAEQGSHLVASELQPHRSRLVRQAVRALPEPVTVLTADGTRPAWQPGSFARVLVDAPCTGLGALRRRPEARWRRRAEDVEELHGLQQALLRNALDSTAPGGVTAYVTCSPHRRETLDVVAEVLAGRDDVTVVPAAGLLPEVRDAALGDYAQLWPHRHGTDAMFLALLRRS</sequence>
<dbReference type="PANTHER" id="PTHR22807:SF53">
    <property type="entry name" value="RIBOSOMAL RNA SMALL SUBUNIT METHYLTRANSFERASE B-RELATED"/>
    <property type="match status" value="1"/>
</dbReference>
<evidence type="ECO:0000256" key="3">
    <source>
        <dbReference type="ARBA" id="ARBA00022691"/>
    </source>
</evidence>
<keyword evidence="2 5" id="KW-0808">Transferase</keyword>
<organism evidence="8 9">
    <name type="scientific">Auraticoccus monumenti</name>
    <dbReference type="NCBI Taxonomy" id="675864"/>
    <lineage>
        <taxon>Bacteria</taxon>
        <taxon>Bacillati</taxon>
        <taxon>Actinomycetota</taxon>
        <taxon>Actinomycetes</taxon>
        <taxon>Propionibacteriales</taxon>
        <taxon>Propionibacteriaceae</taxon>
        <taxon>Auraticoccus</taxon>
    </lineage>
</organism>
<dbReference type="GO" id="GO:0003723">
    <property type="term" value="F:RNA binding"/>
    <property type="evidence" value="ECO:0007669"/>
    <property type="project" value="UniProtKB-UniRule"/>
</dbReference>
<dbReference type="InterPro" id="IPR001678">
    <property type="entry name" value="MeTrfase_RsmB-F_NOP2_dom"/>
</dbReference>
<name>A0A1G7BDL9_9ACTN</name>
<feature type="domain" description="SAM-dependent MTase RsmB/NOP-type" evidence="7">
    <location>
        <begin position="196"/>
        <end position="474"/>
    </location>
</feature>
<feature type="compositionally biased region" description="Gly residues" evidence="6">
    <location>
        <begin position="19"/>
        <end position="28"/>
    </location>
</feature>
<dbReference type="InterPro" id="IPR035926">
    <property type="entry name" value="NusB-like_sf"/>
</dbReference>
<dbReference type="GO" id="GO:0008173">
    <property type="term" value="F:RNA methyltransferase activity"/>
    <property type="evidence" value="ECO:0007669"/>
    <property type="project" value="InterPro"/>
</dbReference>
<dbReference type="PRINTS" id="PR02008">
    <property type="entry name" value="RCMTFAMILY"/>
</dbReference>
<evidence type="ECO:0000256" key="1">
    <source>
        <dbReference type="ARBA" id="ARBA00022603"/>
    </source>
</evidence>
<dbReference type="STRING" id="675864.SAMN04489747_2921"/>